<keyword evidence="4 9" id="KW-0808">Transferase</keyword>
<comment type="function">
    <text evidence="9">Catalyzes the phosphorylation of the position 2 hydroxy group of 4-diphosphocytidyl-2C-methyl-D-erythritol.</text>
</comment>
<comment type="catalytic activity">
    <reaction evidence="9">
        <text>4-CDP-2-C-methyl-D-erythritol + ATP = 4-CDP-2-C-methyl-D-erythritol 2-phosphate + ADP + H(+)</text>
        <dbReference type="Rhea" id="RHEA:18437"/>
        <dbReference type="ChEBI" id="CHEBI:15378"/>
        <dbReference type="ChEBI" id="CHEBI:30616"/>
        <dbReference type="ChEBI" id="CHEBI:57823"/>
        <dbReference type="ChEBI" id="CHEBI:57919"/>
        <dbReference type="ChEBI" id="CHEBI:456216"/>
        <dbReference type="EC" id="2.7.1.148"/>
    </reaction>
</comment>
<dbReference type="InterPro" id="IPR014721">
    <property type="entry name" value="Ribsml_uS5_D2-typ_fold_subgr"/>
</dbReference>
<evidence type="ECO:0000256" key="8">
    <source>
        <dbReference type="ARBA" id="ARBA00032554"/>
    </source>
</evidence>
<comment type="pathway">
    <text evidence="9">Isoprenoid biosynthesis; isopentenyl diphosphate biosynthesis via DXP pathway; isopentenyl diphosphate from 1-deoxy-D-xylulose 5-phosphate: step 3/6.</text>
</comment>
<evidence type="ECO:0000259" key="10">
    <source>
        <dbReference type="Pfam" id="PF00288"/>
    </source>
</evidence>
<dbReference type="NCBIfam" id="NF011202">
    <property type="entry name" value="PRK14608.1"/>
    <property type="match status" value="1"/>
</dbReference>
<keyword evidence="13" id="KW-1185">Reference proteome</keyword>
<dbReference type="OrthoDB" id="9809438at2"/>
<dbReference type="HAMAP" id="MF_00061">
    <property type="entry name" value="IspE"/>
    <property type="match status" value="1"/>
</dbReference>
<dbReference type="InterPro" id="IPR036554">
    <property type="entry name" value="GHMP_kinase_C_sf"/>
</dbReference>
<dbReference type="SUPFAM" id="SSF55060">
    <property type="entry name" value="GHMP Kinase, C-terminal domain"/>
    <property type="match status" value="1"/>
</dbReference>
<dbReference type="InterPro" id="IPR020568">
    <property type="entry name" value="Ribosomal_Su5_D2-typ_SF"/>
</dbReference>
<keyword evidence="9" id="KW-0414">Isoprene biosynthesis</keyword>
<dbReference type="Pfam" id="PF00288">
    <property type="entry name" value="GHMP_kinases_N"/>
    <property type="match status" value="1"/>
</dbReference>
<dbReference type="EMBL" id="JWHR01000099">
    <property type="protein sequence ID" value="KHS56939.1"/>
    <property type="molecule type" value="Genomic_DNA"/>
</dbReference>
<dbReference type="InterPro" id="IPR013750">
    <property type="entry name" value="GHMP_kinase_C_dom"/>
</dbReference>
<evidence type="ECO:0000256" key="3">
    <source>
        <dbReference type="ARBA" id="ARBA00017473"/>
    </source>
</evidence>
<keyword evidence="7 9" id="KW-0067">ATP-binding</keyword>
<evidence type="ECO:0000256" key="5">
    <source>
        <dbReference type="ARBA" id="ARBA00022741"/>
    </source>
</evidence>
<dbReference type="GO" id="GO:0019288">
    <property type="term" value="P:isopentenyl diphosphate biosynthetic process, methylerythritol 4-phosphate pathway"/>
    <property type="evidence" value="ECO:0007669"/>
    <property type="project" value="UniProtKB-UniRule"/>
</dbReference>
<protein>
    <recommendedName>
        <fullName evidence="3 9">4-diphosphocytidyl-2-C-methyl-D-erythritol kinase</fullName>
        <shortName evidence="9">CMK</shortName>
        <ecNumber evidence="2 9">2.7.1.148</ecNumber>
    </recommendedName>
    <alternativeName>
        <fullName evidence="8 9">4-(cytidine-5'-diphospho)-2-C-methyl-D-erythritol kinase</fullName>
    </alternativeName>
</protein>
<proteinExistence type="inferred from homology"/>
<dbReference type="Gene3D" id="3.30.230.10">
    <property type="match status" value="1"/>
</dbReference>
<dbReference type="InterPro" id="IPR006204">
    <property type="entry name" value="GHMP_kinase_N_dom"/>
</dbReference>
<evidence type="ECO:0000259" key="11">
    <source>
        <dbReference type="Pfam" id="PF08544"/>
    </source>
</evidence>
<dbReference type="SUPFAM" id="SSF54211">
    <property type="entry name" value="Ribosomal protein S5 domain 2-like"/>
    <property type="match status" value="1"/>
</dbReference>
<dbReference type="Pfam" id="PF08544">
    <property type="entry name" value="GHMP_kinases_C"/>
    <property type="match status" value="1"/>
</dbReference>
<gene>
    <name evidence="9" type="primary">ispE</name>
    <name evidence="12" type="ORF">QX51_11305</name>
</gene>
<dbReference type="Gene3D" id="3.30.70.890">
    <property type="entry name" value="GHMP kinase, C-terminal domain"/>
    <property type="match status" value="1"/>
</dbReference>
<sequence>MNSIELKSRAKINLSIDVLGKRQDGYHLVEMIMQTIDLFDIIKIFSLNEDKIIISSNSKDIPTDSSNIVYKAVNLIKQEFSIKRGIEIYIEKNIPVAAGMAGGSSNAAAVLVGLNKLWNLDLSKNKLKELGLQLGADVPFCIEGGASLAENIGEKLTNIDGLSQGAFILVCKPELFVSTKEVYEAIDSKIIEKRPDNKLLIQLLKENKIELLSKNMYNVLESVTKEKYPVIKEIEEIMLNNKALGAMMSGSGPTVFGLYNNKVDAEKCKKILLENFKQVYLVKSHKKGVEING</sequence>
<dbReference type="InterPro" id="IPR004424">
    <property type="entry name" value="IspE"/>
</dbReference>
<evidence type="ECO:0000256" key="6">
    <source>
        <dbReference type="ARBA" id="ARBA00022777"/>
    </source>
</evidence>
<evidence type="ECO:0000256" key="9">
    <source>
        <dbReference type="HAMAP-Rule" id="MF_00061"/>
    </source>
</evidence>
<evidence type="ECO:0000256" key="7">
    <source>
        <dbReference type="ARBA" id="ARBA00022840"/>
    </source>
</evidence>
<reference evidence="12 13" key="1">
    <citation type="submission" date="2014-12" db="EMBL/GenBank/DDBJ databases">
        <title>Draft genome sequence of Terrisporobacter sp. 08-306576, isolated from the blood culture of a bacteremia patient.</title>
        <authorList>
            <person name="Lund L.C."/>
            <person name="Sydenham T.V."/>
            <person name="Hogh S.V."/>
            <person name="Skov M.N."/>
            <person name="Kemp M."/>
            <person name="Justesen U.S."/>
        </authorList>
    </citation>
    <scope>NUCLEOTIDE SEQUENCE [LARGE SCALE GENOMIC DNA]</scope>
    <source>
        <strain evidence="12 13">08-306576</strain>
    </source>
</reference>
<keyword evidence="5 9" id="KW-0547">Nucleotide-binding</keyword>
<dbReference type="PRINTS" id="PR00958">
    <property type="entry name" value="HOMSERKINASE"/>
</dbReference>
<name>A0A0B3VWG5_9FIRM</name>
<dbReference type="STRING" id="1577792.QX51_11305"/>
<dbReference type="GO" id="GO:0050515">
    <property type="term" value="F:4-(cytidine 5'-diphospho)-2-C-methyl-D-erythritol kinase activity"/>
    <property type="evidence" value="ECO:0007669"/>
    <property type="project" value="UniProtKB-UniRule"/>
</dbReference>
<organism evidence="12 13">
    <name type="scientific">Terrisporobacter othiniensis</name>
    <dbReference type="NCBI Taxonomy" id="1577792"/>
    <lineage>
        <taxon>Bacteria</taxon>
        <taxon>Bacillati</taxon>
        <taxon>Bacillota</taxon>
        <taxon>Clostridia</taxon>
        <taxon>Peptostreptococcales</taxon>
        <taxon>Peptostreptococcaceae</taxon>
        <taxon>Terrisporobacter</taxon>
    </lineage>
</organism>
<dbReference type="UniPathway" id="UPA00056">
    <property type="reaction ID" value="UER00094"/>
</dbReference>
<accession>A0A0B3VWG5</accession>
<feature type="active site" evidence="9">
    <location>
        <position position="137"/>
    </location>
</feature>
<dbReference type="PANTHER" id="PTHR43527">
    <property type="entry name" value="4-DIPHOSPHOCYTIDYL-2-C-METHYL-D-ERYTHRITOL KINASE, CHLOROPLASTIC"/>
    <property type="match status" value="1"/>
</dbReference>
<feature type="binding site" evidence="9">
    <location>
        <begin position="95"/>
        <end position="105"/>
    </location>
    <ligand>
        <name>ATP</name>
        <dbReference type="ChEBI" id="CHEBI:30616"/>
    </ligand>
</feature>
<evidence type="ECO:0000313" key="13">
    <source>
        <dbReference type="Proteomes" id="UP000031189"/>
    </source>
</evidence>
<evidence type="ECO:0000256" key="1">
    <source>
        <dbReference type="ARBA" id="ARBA00009684"/>
    </source>
</evidence>
<dbReference type="Proteomes" id="UP000031189">
    <property type="component" value="Unassembled WGS sequence"/>
</dbReference>
<dbReference type="GO" id="GO:0005524">
    <property type="term" value="F:ATP binding"/>
    <property type="evidence" value="ECO:0007669"/>
    <property type="project" value="UniProtKB-UniRule"/>
</dbReference>
<comment type="similarity">
    <text evidence="1 9">Belongs to the GHMP kinase family. IspE subfamily.</text>
</comment>
<feature type="active site" evidence="9">
    <location>
        <position position="11"/>
    </location>
</feature>
<feature type="domain" description="GHMP kinase N-terminal" evidence="10">
    <location>
        <begin position="67"/>
        <end position="145"/>
    </location>
</feature>
<keyword evidence="6 9" id="KW-0418">Kinase</keyword>
<dbReference type="RefSeq" id="WP_039680014.1">
    <property type="nucleotide sequence ID" value="NZ_JAWGXO010000019.1"/>
</dbReference>
<evidence type="ECO:0000313" key="12">
    <source>
        <dbReference type="EMBL" id="KHS56939.1"/>
    </source>
</evidence>
<dbReference type="EC" id="2.7.1.148" evidence="2 9"/>
<feature type="domain" description="GHMP kinase C-terminal" evidence="11">
    <location>
        <begin position="201"/>
        <end position="277"/>
    </location>
</feature>
<dbReference type="AlphaFoldDB" id="A0A0B3VWG5"/>
<evidence type="ECO:0000256" key="4">
    <source>
        <dbReference type="ARBA" id="ARBA00022679"/>
    </source>
</evidence>
<dbReference type="GO" id="GO:0016114">
    <property type="term" value="P:terpenoid biosynthetic process"/>
    <property type="evidence" value="ECO:0007669"/>
    <property type="project" value="UniProtKB-UniRule"/>
</dbReference>
<evidence type="ECO:0000256" key="2">
    <source>
        <dbReference type="ARBA" id="ARBA00012052"/>
    </source>
</evidence>
<dbReference type="NCBIfam" id="TIGR00154">
    <property type="entry name" value="ispE"/>
    <property type="match status" value="1"/>
</dbReference>
<dbReference type="PIRSF" id="PIRSF010376">
    <property type="entry name" value="IspE"/>
    <property type="match status" value="1"/>
</dbReference>
<dbReference type="PANTHER" id="PTHR43527:SF2">
    <property type="entry name" value="4-DIPHOSPHOCYTIDYL-2-C-METHYL-D-ERYTHRITOL KINASE, CHLOROPLASTIC"/>
    <property type="match status" value="1"/>
</dbReference>
<comment type="caution">
    <text evidence="12">The sequence shown here is derived from an EMBL/GenBank/DDBJ whole genome shotgun (WGS) entry which is preliminary data.</text>
</comment>